<dbReference type="Proteomes" id="UP000466517">
    <property type="component" value="Chromosome"/>
</dbReference>
<sequence>MTCGTYSQRSLYLATQSAIGAKSQGSVDPSTELPNYAGFLDGQFLPAAA</sequence>
<dbReference type="AlphaFoldDB" id="A0A7I7XHY7"/>
<name>A0A7I7XHY7_9MYCO</name>
<reference evidence="1 2" key="1">
    <citation type="journal article" date="2019" name="Emerg. Microbes Infect.">
        <title>Comprehensive subspecies identification of 175 nontuberculous mycobacteria species based on 7547 genomic profiles.</title>
        <authorList>
            <person name="Matsumoto Y."/>
            <person name="Kinjo T."/>
            <person name="Motooka D."/>
            <person name="Nabeya D."/>
            <person name="Jung N."/>
            <person name="Uechi K."/>
            <person name="Horii T."/>
            <person name="Iida T."/>
            <person name="Fujita J."/>
            <person name="Nakamura S."/>
        </authorList>
    </citation>
    <scope>NUCLEOTIDE SEQUENCE [LARGE SCALE GENOMIC DNA]</scope>
    <source>
        <strain evidence="1 2">JCM 13574</strain>
    </source>
</reference>
<evidence type="ECO:0000313" key="2">
    <source>
        <dbReference type="Proteomes" id="UP000466517"/>
    </source>
</evidence>
<organism evidence="1 2">
    <name type="scientific">Mycolicibacterium madagascariense</name>
    <dbReference type="NCBI Taxonomy" id="212765"/>
    <lineage>
        <taxon>Bacteria</taxon>
        <taxon>Bacillati</taxon>
        <taxon>Actinomycetota</taxon>
        <taxon>Actinomycetes</taxon>
        <taxon>Mycobacteriales</taxon>
        <taxon>Mycobacteriaceae</taxon>
        <taxon>Mycolicibacterium</taxon>
    </lineage>
</organism>
<evidence type="ECO:0000313" key="1">
    <source>
        <dbReference type="EMBL" id="BBZ28809.1"/>
    </source>
</evidence>
<proteinExistence type="predicted"/>
<dbReference type="RefSeq" id="WP_163738809.1">
    <property type="nucleotide sequence ID" value="NZ_AP022610.1"/>
</dbReference>
<keyword evidence="2" id="KW-1185">Reference proteome</keyword>
<gene>
    <name evidence="1" type="ORF">MMAD_31040</name>
</gene>
<dbReference type="KEGG" id="mmag:MMAD_31040"/>
<protein>
    <submittedName>
        <fullName evidence="1">Uncharacterized protein</fullName>
    </submittedName>
</protein>
<accession>A0A7I7XHY7</accession>
<dbReference type="EMBL" id="AP022610">
    <property type="protein sequence ID" value="BBZ28809.1"/>
    <property type="molecule type" value="Genomic_DNA"/>
</dbReference>